<protein>
    <submittedName>
        <fullName evidence="1">Uncharacterized protein</fullName>
    </submittedName>
</protein>
<name>A0A139WCN7_TRICA</name>
<dbReference type="InParanoid" id="A0A139WCN7"/>
<dbReference type="Proteomes" id="UP000007266">
    <property type="component" value="Linkage group 9"/>
</dbReference>
<reference evidence="1 2" key="1">
    <citation type="journal article" date="2008" name="Nature">
        <title>The genome of the model beetle and pest Tribolium castaneum.</title>
        <authorList>
            <consortium name="Tribolium Genome Sequencing Consortium"/>
            <person name="Richards S."/>
            <person name="Gibbs R.A."/>
            <person name="Weinstock G.M."/>
            <person name="Brown S.J."/>
            <person name="Denell R."/>
            <person name="Beeman R.W."/>
            <person name="Gibbs R."/>
            <person name="Beeman R.W."/>
            <person name="Brown S.J."/>
            <person name="Bucher G."/>
            <person name="Friedrich M."/>
            <person name="Grimmelikhuijzen C.J."/>
            <person name="Klingler M."/>
            <person name="Lorenzen M."/>
            <person name="Richards S."/>
            <person name="Roth S."/>
            <person name="Schroder R."/>
            <person name="Tautz D."/>
            <person name="Zdobnov E.M."/>
            <person name="Muzny D."/>
            <person name="Gibbs R.A."/>
            <person name="Weinstock G.M."/>
            <person name="Attaway T."/>
            <person name="Bell S."/>
            <person name="Buhay C.J."/>
            <person name="Chandrabose M.N."/>
            <person name="Chavez D."/>
            <person name="Clerk-Blankenburg K.P."/>
            <person name="Cree A."/>
            <person name="Dao M."/>
            <person name="Davis C."/>
            <person name="Chacko J."/>
            <person name="Dinh H."/>
            <person name="Dugan-Rocha S."/>
            <person name="Fowler G."/>
            <person name="Garner T.T."/>
            <person name="Garnes J."/>
            <person name="Gnirke A."/>
            <person name="Hawes A."/>
            <person name="Hernandez J."/>
            <person name="Hines S."/>
            <person name="Holder M."/>
            <person name="Hume J."/>
            <person name="Jhangiani S.N."/>
            <person name="Joshi V."/>
            <person name="Khan Z.M."/>
            <person name="Jackson L."/>
            <person name="Kovar C."/>
            <person name="Kowis A."/>
            <person name="Lee S."/>
            <person name="Lewis L.R."/>
            <person name="Margolis J."/>
            <person name="Morgan M."/>
            <person name="Nazareth L.V."/>
            <person name="Nguyen N."/>
            <person name="Okwuonu G."/>
            <person name="Parker D."/>
            <person name="Richards S."/>
            <person name="Ruiz S.J."/>
            <person name="Santibanez J."/>
            <person name="Savard J."/>
            <person name="Scherer S.E."/>
            <person name="Schneider B."/>
            <person name="Sodergren E."/>
            <person name="Tautz D."/>
            <person name="Vattahil S."/>
            <person name="Villasana D."/>
            <person name="White C.S."/>
            <person name="Wright R."/>
            <person name="Park Y."/>
            <person name="Beeman R.W."/>
            <person name="Lord J."/>
            <person name="Oppert B."/>
            <person name="Lorenzen M."/>
            <person name="Brown S."/>
            <person name="Wang L."/>
            <person name="Savard J."/>
            <person name="Tautz D."/>
            <person name="Richards S."/>
            <person name="Weinstock G."/>
            <person name="Gibbs R.A."/>
            <person name="Liu Y."/>
            <person name="Worley K."/>
            <person name="Weinstock G."/>
            <person name="Elsik C.G."/>
            <person name="Reese J.T."/>
            <person name="Elhaik E."/>
            <person name="Landan G."/>
            <person name="Graur D."/>
            <person name="Arensburger P."/>
            <person name="Atkinson P."/>
            <person name="Beeman R.W."/>
            <person name="Beidler J."/>
            <person name="Brown S.J."/>
            <person name="Demuth J.P."/>
            <person name="Drury D.W."/>
            <person name="Du Y.Z."/>
            <person name="Fujiwara H."/>
            <person name="Lorenzen M."/>
            <person name="Maselli V."/>
            <person name="Osanai M."/>
            <person name="Park Y."/>
            <person name="Robertson H.M."/>
            <person name="Tu Z."/>
            <person name="Wang J.J."/>
            <person name="Wang S."/>
            <person name="Richards S."/>
            <person name="Song H."/>
            <person name="Zhang L."/>
            <person name="Sodergren E."/>
            <person name="Werner D."/>
            <person name="Stanke M."/>
            <person name="Morgenstern B."/>
            <person name="Solovyev V."/>
            <person name="Kosarev P."/>
            <person name="Brown G."/>
            <person name="Chen H.C."/>
            <person name="Ermolaeva O."/>
            <person name="Hlavina W."/>
            <person name="Kapustin Y."/>
            <person name="Kiryutin B."/>
            <person name="Kitts P."/>
            <person name="Maglott D."/>
            <person name="Pruitt K."/>
            <person name="Sapojnikov V."/>
            <person name="Souvorov A."/>
            <person name="Mackey A.J."/>
            <person name="Waterhouse R.M."/>
            <person name="Wyder S."/>
            <person name="Zdobnov E.M."/>
            <person name="Zdobnov E.M."/>
            <person name="Wyder S."/>
            <person name="Kriventseva E.V."/>
            <person name="Kadowaki T."/>
            <person name="Bork P."/>
            <person name="Aranda M."/>
            <person name="Bao R."/>
            <person name="Beermann A."/>
            <person name="Berns N."/>
            <person name="Bolognesi R."/>
            <person name="Bonneton F."/>
            <person name="Bopp D."/>
            <person name="Brown S.J."/>
            <person name="Bucher G."/>
            <person name="Butts T."/>
            <person name="Chaumot A."/>
            <person name="Denell R.E."/>
            <person name="Ferrier D.E."/>
            <person name="Friedrich M."/>
            <person name="Gordon C.M."/>
            <person name="Jindra M."/>
            <person name="Klingler M."/>
            <person name="Lan Q."/>
            <person name="Lattorff H.M."/>
            <person name="Laudet V."/>
            <person name="von Levetsow C."/>
            <person name="Liu Z."/>
            <person name="Lutz R."/>
            <person name="Lynch J.A."/>
            <person name="da Fonseca R.N."/>
            <person name="Posnien N."/>
            <person name="Reuter R."/>
            <person name="Roth S."/>
            <person name="Savard J."/>
            <person name="Schinko J.B."/>
            <person name="Schmitt C."/>
            <person name="Schoppmeier M."/>
            <person name="Schroder R."/>
            <person name="Shippy T.D."/>
            <person name="Simonnet F."/>
            <person name="Marques-Souza H."/>
            <person name="Tautz D."/>
            <person name="Tomoyasu Y."/>
            <person name="Trauner J."/>
            <person name="Van der Zee M."/>
            <person name="Vervoort M."/>
            <person name="Wittkopp N."/>
            <person name="Wimmer E.A."/>
            <person name="Yang X."/>
            <person name="Jones A.K."/>
            <person name="Sattelle D.B."/>
            <person name="Ebert P.R."/>
            <person name="Nelson D."/>
            <person name="Scott J.G."/>
            <person name="Beeman R.W."/>
            <person name="Muthukrishnan S."/>
            <person name="Kramer K.J."/>
            <person name="Arakane Y."/>
            <person name="Beeman R.W."/>
            <person name="Zhu Q."/>
            <person name="Hogenkamp D."/>
            <person name="Dixit R."/>
            <person name="Oppert B."/>
            <person name="Jiang H."/>
            <person name="Zou Z."/>
            <person name="Marshall J."/>
            <person name="Elpidina E."/>
            <person name="Vinokurov K."/>
            <person name="Oppert C."/>
            <person name="Zou Z."/>
            <person name="Evans J."/>
            <person name="Lu Z."/>
            <person name="Zhao P."/>
            <person name="Sumathipala N."/>
            <person name="Altincicek B."/>
            <person name="Vilcinskas A."/>
            <person name="Williams M."/>
            <person name="Hultmark D."/>
            <person name="Hetru C."/>
            <person name="Jiang H."/>
            <person name="Grimmelikhuijzen C.J."/>
            <person name="Hauser F."/>
            <person name="Cazzamali G."/>
            <person name="Williamson M."/>
            <person name="Park Y."/>
            <person name="Li B."/>
            <person name="Tanaka Y."/>
            <person name="Predel R."/>
            <person name="Neupert S."/>
            <person name="Schachtner J."/>
            <person name="Verleyen P."/>
            <person name="Raible F."/>
            <person name="Bork P."/>
            <person name="Friedrich M."/>
            <person name="Walden K.K."/>
            <person name="Robertson H.M."/>
            <person name="Angeli S."/>
            <person name="Foret S."/>
            <person name="Bucher G."/>
            <person name="Schuetz S."/>
            <person name="Maleszka R."/>
            <person name="Wimmer E.A."/>
            <person name="Beeman R.W."/>
            <person name="Lorenzen M."/>
            <person name="Tomoyasu Y."/>
            <person name="Miller S.C."/>
            <person name="Grossmann D."/>
            <person name="Bucher G."/>
        </authorList>
    </citation>
    <scope>NUCLEOTIDE SEQUENCE [LARGE SCALE GENOMIC DNA]</scope>
    <source>
        <strain evidence="1 2">Georgia GA2</strain>
    </source>
</reference>
<gene>
    <name evidence="1" type="primary">AUGUSTUS-3.0.2_34338</name>
    <name evidence="1" type="ORF">TcasGA2_TC034338</name>
</gene>
<dbReference type="AlphaFoldDB" id="A0A139WCN7"/>
<reference evidence="1 2" key="2">
    <citation type="journal article" date="2010" name="Nucleic Acids Res.">
        <title>BeetleBase in 2010: revisions to provide comprehensive genomic information for Tribolium castaneum.</title>
        <authorList>
            <person name="Kim H.S."/>
            <person name="Murphy T."/>
            <person name="Xia J."/>
            <person name="Caragea D."/>
            <person name="Park Y."/>
            <person name="Beeman R.W."/>
            <person name="Lorenzen M.D."/>
            <person name="Butcher S."/>
            <person name="Manak J.R."/>
            <person name="Brown S.J."/>
        </authorList>
    </citation>
    <scope>GENOME REANNOTATION</scope>
    <source>
        <strain evidence="1 2">Georgia GA2</strain>
    </source>
</reference>
<evidence type="ECO:0000313" key="2">
    <source>
        <dbReference type="Proteomes" id="UP000007266"/>
    </source>
</evidence>
<dbReference type="EMBL" id="KQ971371">
    <property type="protein sequence ID" value="KYB25591.1"/>
    <property type="molecule type" value="Genomic_DNA"/>
</dbReference>
<accession>A0A139WCN7</accession>
<organism evidence="1 2">
    <name type="scientific">Tribolium castaneum</name>
    <name type="common">Red flour beetle</name>
    <dbReference type="NCBI Taxonomy" id="7070"/>
    <lineage>
        <taxon>Eukaryota</taxon>
        <taxon>Metazoa</taxon>
        <taxon>Ecdysozoa</taxon>
        <taxon>Arthropoda</taxon>
        <taxon>Hexapoda</taxon>
        <taxon>Insecta</taxon>
        <taxon>Pterygota</taxon>
        <taxon>Neoptera</taxon>
        <taxon>Endopterygota</taxon>
        <taxon>Coleoptera</taxon>
        <taxon>Polyphaga</taxon>
        <taxon>Cucujiformia</taxon>
        <taxon>Tenebrionidae</taxon>
        <taxon>Tenebrionidae incertae sedis</taxon>
        <taxon>Tribolium</taxon>
    </lineage>
</organism>
<proteinExistence type="predicted"/>
<sequence length="60" mass="7027">MWQSWFGMEGSTATTSARPYWESFRLPSQSRADVKQIEGIFGQKKIIPEFHLDFKQTESE</sequence>
<evidence type="ECO:0000313" key="1">
    <source>
        <dbReference type="EMBL" id="KYB25591.1"/>
    </source>
</evidence>
<keyword evidence="2" id="KW-1185">Reference proteome</keyword>